<organism evidence="2 3">
    <name type="scientific">Cephalotrichum gorgonifer</name>
    <dbReference type="NCBI Taxonomy" id="2041049"/>
    <lineage>
        <taxon>Eukaryota</taxon>
        <taxon>Fungi</taxon>
        <taxon>Dikarya</taxon>
        <taxon>Ascomycota</taxon>
        <taxon>Pezizomycotina</taxon>
        <taxon>Sordariomycetes</taxon>
        <taxon>Hypocreomycetidae</taxon>
        <taxon>Microascales</taxon>
        <taxon>Microascaceae</taxon>
        <taxon>Cephalotrichum</taxon>
    </lineage>
</organism>
<sequence length="265" mass="28372">MRPSFVFVTGACYGPAYFDPIRHALNGLGYSSVAVTPRALNSVPPATSFQPDADAVRDDTLGLLEKGEDVIIVMHSYGGIPGTEAAGDIIASRPDIAGRIKRLVYVAAFVPAEGDSLTSLASAAPPPAPDSVFYYSDDGYIVLNDKAEEAIFHDVPEPDRSTYAALAGKEPIGTNTAPVTHTAWEHIPSSYVYTTLDRIIQFQDQEFMVERARAHSQPCFPGKGGKPPRKPFSGPLGLFTLEAGHMPMLSKIPELAGILGQLAEE</sequence>
<dbReference type="PANTHER" id="PTHR37017">
    <property type="entry name" value="AB HYDROLASE-1 DOMAIN-CONTAINING PROTEIN-RELATED"/>
    <property type="match status" value="1"/>
</dbReference>
<proteinExistence type="predicted"/>
<dbReference type="InterPro" id="IPR000073">
    <property type="entry name" value="AB_hydrolase_1"/>
</dbReference>
<evidence type="ECO:0000313" key="3">
    <source>
        <dbReference type="Proteomes" id="UP001187682"/>
    </source>
</evidence>
<gene>
    <name evidence="2" type="ORF">DNG_02838</name>
</gene>
<reference evidence="2" key="1">
    <citation type="submission" date="2018-03" db="EMBL/GenBank/DDBJ databases">
        <authorList>
            <person name="Guldener U."/>
        </authorList>
    </citation>
    <scope>NUCLEOTIDE SEQUENCE</scope>
</reference>
<dbReference type="SUPFAM" id="SSF53474">
    <property type="entry name" value="alpha/beta-Hydrolases"/>
    <property type="match status" value="1"/>
</dbReference>
<dbReference type="Pfam" id="PF12697">
    <property type="entry name" value="Abhydrolase_6"/>
    <property type="match status" value="1"/>
</dbReference>
<feature type="domain" description="AB hydrolase-1" evidence="1">
    <location>
        <begin position="5"/>
        <end position="250"/>
    </location>
</feature>
<dbReference type="Gene3D" id="3.40.50.1820">
    <property type="entry name" value="alpha/beta hydrolase"/>
    <property type="match status" value="1"/>
</dbReference>
<keyword evidence="3" id="KW-1185">Reference proteome</keyword>
<accession>A0AAE8MTW3</accession>
<dbReference type="InterPro" id="IPR029058">
    <property type="entry name" value="AB_hydrolase_fold"/>
</dbReference>
<dbReference type="InterPro" id="IPR052897">
    <property type="entry name" value="Sec-Metab_Biosynth_Hydrolase"/>
</dbReference>
<evidence type="ECO:0000313" key="2">
    <source>
        <dbReference type="EMBL" id="SPN99986.1"/>
    </source>
</evidence>
<dbReference type="EMBL" id="ONZQ02000003">
    <property type="protein sequence ID" value="SPN99986.1"/>
    <property type="molecule type" value="Genomic_DNA"/>
</dbReference>
<dbReference type="Proteomes" id="UP001187682">
    <property type="component" value="Unassembled WGS sequence"/>
</dbReference>
<protein>
    <recommendedName>
        <fullName evidence="1">AB hydrolase-1 domain-containing protein</fullName>
    </recommendedName>
</protein>
<dbReference type="PANTHER" id="PTHR37017:SF11">
    <property type="entry name" value="ESTERASE_LIPASE_THIOESTERASE DOMAIN-CONTAINING PROTEIN"/>
    <property type="match status" value="1"/>
</dbReference>
<comment type="caution">
    <text evidence="2">The sequence shown here is derived from an EMBL/GenBank/DDBJ whole genome shotgun (WGS) entry which is preliminary data.</text>
</comment>
<name>A0AAE8MTW3_9PEZI</name>
<dbReference type="AlphaFoldDB" id="A0AAE8MTW3"/>
<evidence type="ECO:0000259" key="1">
    <source>
        <dbReference type="Pfam" id="PF12697"/>
    </source>
</evidence>